<accession>A0A4Y9ENM0</accession>
<dbReference type="OrthoDB" id="196105at2"/>
<dbReference type="GO" id="GO:0009882">
    <property type="term" value="F:blue light photoreceptor activity"/>
    <property type="evidence" value="ECO:0007669"/>
    <property type="project" value="InterPro"/>
</dbReference>
<evidence type="ECO:0000313" key="3">
    <source>
        <dbReference type="Proteomes" id="UP000297737"/>
    </source>
</evidence>
<organism evidence="2 3">
    <name type="scientific">Glacieibacterium arshaanense</name>
    <dbReference type="NCBI Taxonomy" id="2511025"/>
    <lineage>
        <taxon>Bacteria</taxon>
        <taxon>Pseudomonadati</taxon>
        <taxon>Pseudomonadota</taxon>
        <taxon>Alphaproteobacteria</taxon>
        <taxon>Sphingomonadales</taxon>
        <taxon>Sphingosinicellaceae</taxon>
        <taxon>Glacieibacterium</taxon>
    </lineage>
</organism>
<dbReference type="RefSeq" id="WP_135245902.1">
    <property type="nucleotide sequence ID" value="NZ_SIHO01000002.1"/>
</dbReference>
<dbReference type="InterPro" id="IPR007024">
    <property type="entry name" value="BLUF_domain"/>
</dbReference>
<dbReference type="Pfam" id="PF04940">
    <property type="entry name" value="BLUF"/>
    <property type="match status" value="1"/>
</dbReference>
<protein>
    <submittedName>
        <fullName evidence="2">BLUF domain-containing protein</fullName>
    </submittedName>
</protein>
<reference evidence="2 3" key="1">
    <citation type="submission" date="2019-02" db="EMBL/GenBank/DDBJ databases">
        <title>Polymorphobacter sp. isolated from the lake at the Tibet of China.</title>
        <authorList>
            <person name="Li A."/>
        </authorList>
    </citation>
    <scope>NUCLEOTIDE SEQUENCE [LARGE SCALE GENOMIC DNA]</scope>
    <source>
        <strain evidence="2 3">DJ1R-1</strain>
    </source>
</reference>
<dbReference type="PROSITE" id="PS50925">
    <property type="entry name" value="BLUF"/>
    <property type="match status" value="1"/>
</dbReference>
<name>A0A4Y9ENM0_9SPHN</name>
<sequence>MLLEGAAVMVAKCTGCLIERRDQRTVDCNLRSGASCAATTGPTGRRFYQVLYLGEHGMSDAALDGFIDDIEAKTAERARTFRLTGALMLTKNVFAQLLEGPRDEVEECLAGLKSDPRHANALLVEEGAVGARQFSGWSVSYADAASFIGRTMFRAIAGAALGGRGDINRLVRLMLEAGDCNDVGLDAALQAVADQAPNMA</sequence>
<comment type="caution">
    <text evidence="2">The sequence shown here is derived from an EMBL/GenBank/DDBJ whole genome shotgun (WGS) entry which is preliminary data.</text>
</comment>
<dbReference type="Proteomes" id="UP000297737">
    <property type="component" value="Unassembled WGS sequence"/>
</dbReference>
<dbReference type="SMART" id="SM01034">
    <property type="entry name" value="BLUF"/>
    <property type="match status" value="1"/>
</dbReference>
<proteinExistence type="predicted"/>
<evidence type="ECO:0000313" key="2">
    <source>
        <dbReference type="EMBL" id="TFU03310.1"/>
    </source>
</evidence>
<dbReference type="GO" id="GO:0071949">
    <property type="term" value="F:FAD binding"/>
    <property type="evidence" value="ECO:0007669"/>
    <property type="project" value="InterPro"/>
</dbReference>
<gene>
    <name evidence="2" type="ORF">EUV02_08990</name>
</gene>
<feature type="domain" description="BLUF" evidence="1">
    <location>
        <begin position="47"/>
        <end position="140"/>
    </location>
</feature>
<evidence type="ECO:0000259" key="1">
    <source>
        <dbReference type="PROSITE" id="PS50925"/>
    </source>
</evidence>
<dbReference type="InterPro" id="IPR036046">
    <property type="entry name" value="Acylphosphatase-like_dom_sf"/>
</dbReference>
<keyword evidence="3" id="KW-1185">Reference proteome</keyword>
<dbReference type="AlphaFoldDB" id="A0A4Y9ENM0"/>
<dbReference type="SUPFAM" id="SSF54975">
    <property type="entry name" value="Acylphosphatase/BLUF domain-like"/>
    <property type="match status" value="1"/>
</dbReference>
<dbReference type="Gene3D" id="3.30.70.100">
    <property type="match status" value="1"/>
</dbReference>
<dbReference type="EMBL" id="SIHO01000002">
    <property type="protein sequence ID" value="TFU03310.1"/>
    <property type="molecule type" value="Genomic_DNA"/>
</dbReference>